<name>A0A8S1S343_PAROT</name>
<evidence type="ECO:0000259" key="3">
    <source>
        <dbReference type="PROSITE" id="PS50089"/>
    </source>
</evidence>
<feature type="transmembrane region" description="Helical" evidence="2">
    <location>
        <begin position="138"/>
        <end position="156"/>
    </location>
</feature>
<feature type="domain" description="RING-type" evidence="3">
    <location>
        <begin position="213"/>
        <end position="252"/>
    </location>
</feature>
<comment type="caution">
    <text evidence="4">The sequence shown here is derived from an EMBL/GenBank/DDBJ whole genome shotgun (WGS) entry which is preliminary data.</text>
</comment>
<dbReference type="PANTHER" id="PTHR12109">
    <property type="entry name" value="RING FINGER PROTEIN 141-RELATED"/>
    <property type="match status" value="1"/>
</dbReference>
<evidence type="ECO:0000256" key="1">
    <source>
        <dbReference type="PROSITE-ProRule" id="PRU00175"/>
    </source>
</evidence>
<accession>A0A8S1S343</accession>
<evidence type="ECO:0000313" key="4">
    <source>
        <dbReference type="EMBL" id="CAD8133965.1"/>
    </source>
</evidence>
<keyword evidence="2" id="KW-0472">Membrane</keyword>
<organism evidence="4 5">
    <name type="scientific">Paramecium octaurelia</name>
    <dbReference type="NCBI Taxonomy" id="43137"/>
    <lineage>
        <taxon>Eukaryota</taxon>
        <taxon>Sar</taxon>
        <taxon>Alveolata</taxon>
        <taxon>Ciliophora</taxon>
        <taxon>Intramacronucleata</taxon>
        <taxon>Oligohymenophorea</taxon>
        <taxon>Peniculida</taxon>
        <taxon>Parameciidae</taxon>
        <taxon>Paramecium</taxon>
    </lineage>
</organism>
<sequence>MDQQQIILQNLKELLRNIRTDLLIKYIEVIVYSISICFIQKNTTLYKFYQSSLIVFIQSIALTHYYSYLIYKHKKQVQNYDYNWSEPFNNLQSFDPDQLNNSIIIYHTNFLIVKISNLIFEIVLFVSTPYEVYRYISASINSYSYIILLEITLYFARRVQQLLLPFLAVFKCCFLFLFSNLRRNNQITLQNYQIEHINIQLQEKTCLETELDCIICLEKITGKCIVLQCDHSYHKECIDNWVKQKPICPMCRSSIK</sequence>
<keyword evidence="1" id="KW-0479">Metal-binding</keyword>
<dbReference type="GO" id="GO:0051865">
    <property type="term" value="P:protein autoubiquitination"/>
    <property type="evidence" value="ECO:0007669"/>
    <property type="project" value="TreeGrafter"/>
</dbReference>
<keyword evidence="5" id="KW-1185">Reference proteome</keyword>
<dbReference type="InterPro" id="IPR001841">
    <property type="entry name" value="Znf_RING"/>
</dbReference>
<reference evidence="4" key="1">
    <citation type="submission" date="2021-01" db="EMBL/GenBank/DDBJ databases">
        <authorList>
            <consortium name="Genoscope - CEA"/>
            <person name="William W."/>
        </authorList>
    </citation>
    <scope>NUCLEOTIDE SEQUENCE</scope>
</reference>
<gene>
    <name evidence="4" type="ORF">POCTA_138.1.T0050190</name>
</gene>
<dbReference type="Proteomes" id="UP000683925">
    <property type="component" value="Unassembled WGS sequence"/>
</dbReference>
<feature type="transmembrane region" description="Helical" evidence="2">
    <location>
        <begin position="162"/>
        <end position="181"/>
    </location>
</feature>
<dbReference type="Pfam" id="PF13639">
    <property type="entry name" value="zf-RING_2"/>
    <property type="match status" value="1"/>
</dbReference>
<keyword evidence="2" id="KW-1133">Transmembrane helix</keyword>
<dbReference type="GO" id="GO:0008270">
    <property type="term" value="F:zinc ion binding"/>
    <property type="evidence" value="ECO:0007669"/>
    <property type="project" value="UniProtKB-KW"/>
</dbReference>
<evidence type="ECO:0000313" key="5">
    <source>
        <dbReference type="Proteomes" id="UP000683925"/>
    </source>
</evidence>
<dbReference type="EMBL" id="CAJJDP010000004">
    <property type="protein sequence ID" value="CAD8133965.1"/>
    <property type="molecule type" value="Genomic_DNA"/>
</dbReference>
<dbReference type="PROSITE" id="PS50089">
    <property type="entry name" value="ZF_RING_2"/>
    <property type="match status" value="1"/>
</dbReference>
<dbReference type="InterPro" id="IPR047126">
    <property type="entry name" value="RNF141-like"/>
</dbReference>
<keyword evidence="2" id="KW-0812">Transmembrane</keyword>
<evidence type="ECO:0000256" key="2">
    <source>
        <dbReference type="SAM" id="Phobius"/>
    </source>
</evidence>
<proteinExistence type="predicted"/>
<dbReference type="OMA" id="TELDCII"/>
<dbReference type="SMART" id="SM00184">
    <property type="entry name" value="RING"/>
    <property type="match status" value="1"/>
</dbReference>
<feature type="transmembrane region" description="Helical" evidence="2">
    <location>
        <begin position="103"/>
        <end position="126"/>
    </location>
</feature>
<keyword evidence="1" id="KW-0862">Zinc</keyword>
<protein>
    <recommendedName>
        <fullName evidence="3">RING-type domain-containing protein</fullName>
    </recommendedName>
</protein>
<dbReference type="OrthoDB" id="292178at2759"/>
<dbReference type="GO" id="GO:0004842">
    <property type="term" value="F:ubiquitin-protein transferase activity"/>
    <property type="evidence" value="ECO:0007669"/>
    <property type="project" value="TreeGrafter"/>
</dbReference>
<dbReference type="AlphaFoldDB" id="A0A8S1S343"/>
<dbReference type="PANTHER" id="PTHR12109:SF3">
    <property type="entry name" value="RING FINGER PROTEIN 141"/>
    <property type="match status" value="1"/>
</dbReference>
<feature type="transmembrane region" description="Helical" evidence="2">
    <location>
        <begin position="51"/>
        <end position="71"/>
    </location>
</feature>
<keyword evidence="1" id="KW-0863">Zinc-finger</keyword>